<dbReference type="SUPFAM" id="SSF56112">
    <property type="entry name" value="Protein kinase-like (PK-like)"/>
    <property type="match status" value="1"/>
</dbReference>
<keyword evidence="3" id="KW-1185">Reference proteome</keyword>
<dbReference type="InterPro" id="IPR002575">
    <property type="entry name" value="Aminoglycoside_PTrfase"/>
</dbReference>
<dbReference type="Pfam" id="PF01636">
    <property type="entry name" value="APH"/>
    <property type="match status" value="1"/>
</dbReference>
<dbReference type="InterPro" id="IPR011009">
    <property type="entry name" value="Kinase-like_dom_sf"/>
</dbReference>
<dbReference type="GO" id="GO:0016740">
    <property type="term" value="F:transferase activity"/>
    <property type="evidence" value="ECO:0007669"/>
    <property type="project" value="UniProtKB-KW"/>
</dbReference>
<dbReference type="EMBL" id="QGDQ01000008">
    <property type="protein sequence ID" value="PWJ54145.1"/>
    <property type="molecule type" value="Genomic_DNA"/>
</dbReference>
<protein>
    <submittedName>
        <fullName evidence="2">Phosphotransferase family enzyme</fullName>
    </submittedName>
</protein>
<organism evidence="2 3">
    <name type="scientific">Quadrisphaera granulorum</name>
    <dbReference type="NCBI Taxonomy" id="317664"/>
    <lineage>
        <taxon>Bacteria</taxon>
        <taxon>Bacillati</taxon>
        <taxon>Actinomycetota</taxon>
        <taxon>Actinomycetes</taxon>
        <taxon>Kineosporiales</taxon>
        <taxon>Kineosporiaceae</taxon>
        <taxon>Quadrisphaera</taxon>
    </lineage>
</organism>
<name>A0A316A8R7_9ACTN</name>
<dbReference type="RefSeq" id="WP_109773920.1">
    <property type="nucleotide sequence ID" value="NZ_QGDQ01000008.1"/>
</dbReference>
<accession>A0A316A8R7</accession>
<sequence>MRGEGGGRAQWQDLPAELRDAVARELGSPVVRATSQSGGFSPGSADRVVTASGRRAFVKSLDGGRYPGSDDFHRREAQVLGALPSGLPVPTLLALVETSGWVALVTEDVDGETPALPWQLPAVEASLNALAAVAAAEVPAALRTVLPRAEEGLAHDVAGFERLLTDPWPELERIDPWSAAHLDELAALARRGSRALAGEALSHGDVRADNLLHRPGGGVVVVDWPHAMLGSPVFDVVALLLNVRLSGSDVDVDALLVEWLPGAEDDATAVLCGLAAFFLDGSRQPPVPGLPALRAFQGAQAEVALTWLRERW</sequence>
<dbReference type="AlphaFoldDB" id="A0A316A8R7"/>
<comment type="caution">
    <text evidence="2">The sequence shown here is derived from an EMBL/GenBank/DDBJ whole genome shotgun (WGS) entry which is preliminary data.</text>
</comment>
<dbReference type="Gene3D" id="3.90.1200.10">
    <property type="match status" value="1"/>
</dbReference>
<keyword evidence="2" id="KW-0808">Transferase</keyword>
<evidence type="ECO:0000313" key="3">
    <source>
        <dbReference type="Proteomes" id="UP000245469"/>
    </source>
</evidence>
<evidence type="ECO:0000259" key="1">
    <source>
        <dbReference type="Pfam" id="PF01636"/>
    </source>
</evidence>
<dbReference type="Proteomes" id="UP000245469">
    <property type="component" value="Unassembled WGS sequence"/>
</dbReference>
<dbReference type="OrthoDB" id="2570531at2"/>
<dbReference type="Gene3D" id="3.30.200.20">
    <property type="entry name" value="Phosphorylase Kinase, domain 1"/>
    <property type="match status" value="1"/>
</dbReference>
<feature type="domain" description="Aminoglycoside phosphotransferase" evidence="1">
    <location>
        <begin position="48"/>
        <end position="260"/>
    </location>
</feature>
<reference evidence="2 3" key="1">
    <citation type="submission" date="2018-03" db="EMBL/GenBank/DDBJ databases">
        <title>Genomic Encyclopedia of Archaeal and Bacterial Type Strains, Phase II (KMG-II): from individual species to whole genera.</title>
        <authorList>
            <person name="Goeker M."/>
        </authorList>
    </citation>
    <scope>NUCLEOTIDE SEQUENCE [LARGE SCALE GENOMIC DNA]</scope>
    <source>
        <strain evidence="2 3">DSM 44889</strain>
    </source>
</reference>
<evidence type="ECO:0000313" key="2">
    <source>
        <dbReference type="EMBL" id="PWJ54145.1"/>
    </source>
</evidence>
<gene>
    <name evidence="2" type="ORF">BXY45_10852</name>
</gene>
<proteinExistence type="predicted"/>